<protein>
    <submittedName>
        <fullName evidence="2">VOC family protein</fullName>
    </submittedName>
</protein>
<gene>
    <name evidence="2" type="ORF">KIP89_04285</name>
</gene>
<dbReference type="SUPFAM" id="SSF54593">
    <property type="entry name" value="Glyoxalase/Bleomycin resistance protein/Dihydroxybiphenyl dioxygenase"/>
    <property type="match status" value="1"/>
</dbReference>
<comment type="caution">
    <text evidence="2">The sequence shown here is derived from an EMBL/GenBank/DDBJ whole genome shotgun (WGS) entry which is preliminary data.</text>
</comment>
<name>A0ABS5R3U2_9HYPH</name>
<dbReference type="PANTHER" id="PTHR40265">
    <property type="entry name" value="BLL2707 PROTEIN"/>
    <property type="match status" value="1"/>
</dbReference>
<evidence type="ECO:0000313" key="2">
    <source>
        <dbReference type="EMBL" id="MBS9476320.1"/>
    </source>
</evidence>
<dbReference type="PANTHER" id="PTHR40265:SF1">
    <property type="entry name" value="GLYOXALASE-LIKE DOMAIN-CONTAINING PROTEIN"/>
    <property type="match status" value="1"/>
</dbReference>
<dbReference type="InterPro" id="IPR025870">
    <property type="entry name" value="Glyoxalase-like_dom"/>
</dbReference>
<evidence type="ECO:0000313" key="3">
    <source>
        <dbReference type="Proteomes" id="UP001166585"/>
    </source>
</evidence>
<dbReference type="EMBL" id="JAHCQH010000014">
    <property type="protein sequence ID" value="MBS9476320.1"/>
    <property type="molecule type" value="Genomic_DNA"/>
</dbReference>
<organism evidence="2 3">
    <name type="scientific">Ancylobacter radicis</name>
    <dbReference type="NCBI Taxonomy" id="2836179"/>
    <lineage>
        <taxon>Bacteria</taxon>
        <taxon>Pseudomonadati</taxon>
        <taxon>Pseudomonadota</taxon>
        <taxon>Alphaproteobacteria</taxon>
        <taxon>Hyphomicrobiales</taxon>
        <taxon>Xanthobacteraceae</taxon>
        <taxon>Ancylobacter</taxon>
    </lineage>
</organism>
<dbReference type="Gene3D" id="3.10.180.10">
    <property type="entry name" value="2,3-Dihydroxybiphenyl 1,2-Dioxygenase, domain 1"/>
    <property type="match status" value="1"/>
</dbReference>
<keyword evidence="3" id="KW-1185">Reference proteome</keyword>
<dbReference type="Proteomes" id="UP001166585">
    <property type="component" value="Unassembled WGS sequence"/>
</dbReference>
<sequence>MLRRSVPVIRGLDHVVHVVRDLEAAGEFYDMLGFTVGARNRHPWGTHNRLIQLPGFFIEILEVAEPDSIPDSADGIFSFGGFNRDFLASVGQGLSMLVLEGNDPAAEKAEFDAAGFGGFELFDFSREGKRPDGSDVEVSFSLAFARDPASSHAGFFTCLQRKPENFWAPDLQRHMNGSAGVAGVVLVAPEPEPHLAFLETFIGAPLRRAVDGWYIAKTPRGDVDLMSPALFTERFAIAPPTDEGMRIAALRFGVADIDKTRKRVSSSRMSAEEIEGLIVIGPGAGLGATLLFEQVG</sequence>
<dbReference type="InterPro" id="IPR029068">
    <property type="entry name" value="Glyas_Bleomycin-R_OHBP_Dase"/>
</dbReference>
<dbReference type="Pfam" id="PF13468">
    <property type="entry name" value="Glyoxalase_3"/>
    <property type="match status" value="1"/>
</dbReference>
<accession>A0ABS5R3U2</accession>
<feature type="domain" description="Glyoxalase-like" evidence="1">
    <location>
        <begin position="12"/>
        <end position="198"/>
    </location>
</feature>
<evidence type="ECO:0000259" key="1">
    <source>
        <dbReference type="Pfam" id="PF13468"/>
    </source>
</evidence>
<reference evidence="2" key="1">
    <citation type="submission" date="2021-05" db="EMBL/GenBank/DDBJ databases">
        <authorList>
            <person name="Sun Q."/>
            <person name="Inoue M."/>
        </authorList>
    </citation>
    <scope>NUCLEOTIDE SEQUENCE</scope>
    <source>
        <strain evidence="2">VKM B-3255</strain>
    </source>
</reference>
<proteinExistence type="predicted"/>